<sequence length="650" mass="73001">MKAAFEQLDLDDVPDDKYHTWSEPSSTNLEASEIGVLDKLKCLPYHKGPIDRDASFNLMPCYEGYVHMQSASTSLMMSTDNWNRVWVEFCNNVLYYRRRQEDTKNVGAYPVAFLLADDFANVKSAPDDDADDDDLKANPKFEAHYLAYLEEEKAENILKVVTPQDILMLRCDSVEHRSQISDAVLGQLRPFLGEQLWQEKTVAARDALVLLRAQFDATKTFVQVMRESLADSGFITSASDRVADYLTGSPDRFGKLDLLVDDELTWSPRYFVVADGQLIWSQDTTANSVESYVSLRYASVLFSYEHIAAGQWAIEIKTPLRSIRLRARHAVALAEWMATLEIVIRRMKQDTKRTPTGLFRAMMPKFPQRPASKEEFRDAFVANLDRVCQAKVDCMSLQEVLSDERTRDLFVEFLSGIKHNDVLDCLAAIYEMKNLAREPTDDKAKQLSERIYAMYLGMSAPRRLDPSLVGELDTAEDDLFHASRLVRALRSQLRKDLDQMRTRASFRAYVQSTIKATAPTLDDGSDPAVLKMSLRIATDGSTSCAMHKLRAKDGSITIGRSSANGICLVDDQNVSRNHARINIHRSSCEIVDLGSTAGTFVNGVRVDLSPIKPGDVIRIGNTTMTVEARPSGRFLSTLTGGTIPSMAMFQ</sequence>
<dbReference type="InterPro" id="IPR011993">
    <property type="entry name" value="PH-like_dom_sf"/>
</dbReference>
<dbReference type="InterPro" id="IPR008984">
    <property type="entry name" value="SMAD_FHA_dom_sf"/>
</dbReference>
<feature type="domain" description="FHA" evidence="2">
    <location>
        <begin position="556"/>
        <end position="606"/>
    </location>
</feature>
<evidence type="ECO:0000259" key="1">
    <source>
        <dbReference type="PROSITE" id="PS50003"/>
    </source>
</evidence>
<accession>A0A3P3Y909</accession>
<dbReference type="AlphaFoldDB" id="A0A3P3Y909"/>
<evidence type="ECO:0000259" key="2">
    <source>
        <dbReference type="PROSITE" id="PS50006"/>
    </source>
</evidence>
<reference evidence="4 5" key="1">
    <citation type="submission" date="2018-03" db="EMBL/GenBank/DDBJ databases">
        <authorList>
            <person name="Fogelqvist J."/>
        </authorList>
    </citation>
    <scope>NUCLEOTIDE SEQUENCE [LARGE SCALE GENOMIC DNA]</scope>
</reference>
<gene>
    <name evidence="4" type="ORF">PLBR_LOCUS3871</name>
</gene>
<dbReference type="InterPro" id="IPR001849">
    <property type="entry name" value="PH_domain"/>
</dbReference>
<dbReference type="Gene3D" id="2.30.29.30">
    <property type="entry name" value="Pleckstrin-homology domain (PH domain)/Phosphotyrosine-binding domain (PTB)"/>
    <property type="match status" value="2"/>
</dbReference>
<geneLocation type="mitochondrion" evidence="4"/>
<protein>
    <recommendedName>
        <fullName evidence="6">FHA domain-containing protein</fullName>
    </recommendedName>
</protein>
<name>A0A3P3Y909_PLABS</name>
<dbReference type="Gene3D" id="1.10.167.10">
    <property type="entry name" value="Regulator of G-protein Signalling 4, domain 2"/>
    <property type="match status" value="1"/>
</dbReference>
<dbReference type="PROSITE" id="PS50006">
    <property type="entry name" value="FHA_DOMAIN"/>
    <property type="match status" value="1"/>
</dbReference>
<dbReference type="SMART" id="SM00240">
    <property type="entry name" value="FHA"/>
    <property type="match status" value="1"/>
</dbReference>
<evidence type="ECO:0008006" key="6">
    <source>
        <dbReference type="Google" id="ProtNLM"/>
    </source>
</evidence>
<dbReference type="Pfam" id="PF00498">
    <property type="entry name" value="FHA"/>
    <property type="match status" value="1"/>
</dbReference>
<evidence type="ECO:0000313" key="4">
    <source>
        <dbReference type="EMBL" id="SPQ96656.1"/>
    </source>
</evidence>
<dbReference type="Proteomes" id="UP000290189">
    <property type="component" value="Unassembled WGS sequence"/>
</dbReference>
<dbReference type="SUPFAM" id="SSF48097">
    <property type="entry name" value="Regulator of G-protein signaling, RGS"/>
    <property type="match status" value="1"/>
</dbReference>
<evidence type="ECO:0000313" key="5">
    <source>
        <dbReference type="Proteomes" id="UP000290189"/>
    </source>
</evidence>
<dbReference type="SMART" id="SM00233">
    <property type="entry name" value="PH"/>
    <property type="match status" value="2"/>
</dbReference>
<dbReference type="CDD" id="cd00060">
    <property type="entry name" value="FHA"/>
    <property type="match status" value="1"/>
</dbReference>
<feature type="domain" description="RGS" evidence="3">
    <location>
        <begin position="396"/>
        <end position="507"/>
    </location>
</feature>
<evidence type="ECO:0000259" key="3">
    <source>
        <dbReference type="PROSITE" id="PS50132"/>
    </source>
</evidence>
<feature type="domain" description="PH" evidence="1">
    <location>
        <begin position="249"/>
        <end position="345"/>
    </location>
</feature>
<dbReference type="InterPro" id="IPR050923">
    <property type="entry name" value="Cell_Proc_Reg/RNA_Proc"/>
</dbReference>
<dbReference type="PROSITE" id="PS50132">
    <property type="entry name" value="RGS"/>
    <property type="match status" value="1"/>
</dbReference>
<dbReference type="PANTHER" id="PTHR23308">
    <property type="entry name" value="NUCLEAR INHIBITOR OF PROTEIN PHOSPHATASE-1"/>
    <property type="match status" value="1"/>
</dbReference>
<dbReference type="Gene3D" id="2.60.200.20">
    <property type="match status" value="1"/>
</dbReference>
<dbReference type="InterPro" id="IPR000253">
    <property type="entry name" value="FHA_dom"/>
</dbReference>
<dbReference type="EMBL" id="OVEO01000006">
    <property type="protein sequence ID" value="SPQ96656.1"/>
    <property type="molecule type" value="Genomic_DNA"/>
</dbReference>
<dbReference type="InterPro" id="IPR044926">
    <property type="entry name" value="RGS_subdomain_2"/>
</dbReference>
<proteinExistence type="predicted"/>
<keyword evidence="4" id="KW-0496">Mitochondrion</keyword>
<dbReference type="SUPFAM" id="SSF50729">
    <property type="entry name" value="PH domain-like"/>
    <property type="match status" value="2"/>
</dbReference>
<organism evidence="4 5">
    <name type="scientific">Plasmodiophora brassicae</name>
    <name type="common">Clubroot disease agent</name>
    <dbReference type="NCBI Taxonomy" id="37360"/>
    <lineage>
        <taxon>Eukaryota</taxon>
        <taxon>Sar</taxon>
        <taxon>Rhizaria</taxon>
        <taxon>Endomyxa</taxon>
        <taxon>Phytomyxea</taxon>
        <taxon>Plasmodiophorida</taxon>
        <taxon>Plasmodiophoridae</taxon>
        <taxon>Plasmodiophora</taxon>
    </lineage>
</organism>
<dbReference type="InterPro" id="IPR016137">
    <property type="entry name" value="RGS"/>
</dbReference>
<dbReference type="PROSITE" id="PS50003">
    <property type="entry name" value="PH_DOMAIN"/>
    <property type="match status" value="1"/>
</dbReference>
<dbReference type="SUPFAM" id="SSF49879">
    <property type="entry name" value="SMAD/FHA domain"/>
    <property type="match status" value="1"/>
</dbReference>
<dbReference type="InterPro" id="IPR036305">
    <property type="entry name" value="RGS_sf"/>
</dbReference>